<dbReference type="GO" id="GO:0008168">
    <property type="term" value="F:methyltransferase activity"/>
    <property type="evidence" value="ECO:0007669"/>
    <property type="project" value="UniProtKB-KW"/>
</dbReference>
<dbReference type="Gene3D" id="3.40.50.150">
    <property type="entry name" value="Vaccinia Virus protein VP39"/>
    <property type="match status" value="1"/>
</dbReference>
<keyword evidence="2" id="KW-0808">Transferase</keyword>
<accession>A0A2K9N8N3</accession>
<dbReference type="EMBL" id="CP025611">
    <property type="protein sequence ID" value="AUN29439.1"/>
    <property type="molecule type" value="Genomic_DNA"/>
</dbReference>
<gene>
    <name evidence="3" type="ORF">C0V82_03700</name>
</gene>
<dbReference type="InterPro" id="IPR029063">
    <property type="entry name" value="SAM-dependent_MTases_sf"/>
</dbReference>
<keyword evidence="1" id="KW-0489">Methyltransferase</keyword>
<dbReference type="PANTHER" id="PTHR43861">
    <property type="entry name" value="TRANS-ACONITATE 2-METHYLTRANSFERASE-RELATED"/>
    <property type="match status" value="1"/>
</dbReference>
<dbReference type="PANTHER" id="PTHR43861:SF1">
    <property type="entry name" value="TRANS-ACONITATE 2-METHYLTRANSFERASE"/>
    <property type="match status" value="1"/>
</dbReference>
<dbReference type="KEGG" id="ncb:C0V82_03700"/>
<sequence length="226" mass="24142">MNDHNRTVSTNQAGYDRWSDFYDRYPNPTVAADDLAFPPLWAHLTGLNILEVGCGTGRHTQRLALAGNRVTGVDLSPGMLSQARAKLAGLPVTLIQGDVMGGTPVPGGPFDAALTALVIEHIGDLPGFFTRIKALLKPGAPFYISEIHPERTAGGTFAHFKTDDGDEVALAGYPHSVSDVEHAAAEAGLCVEQSVDVLGDAALAALNPKWERHQGRPMLKTWVLRG</sequence>
<dbReference type="SUPFAM" id="SSF53335">
    <property type="entry name" value="S-adenosyl-L-methionine-dependent methyltransferases"/>
    <property type="match status" value="1"/>
</dbReference>
<dbReference type="Pfam" id="PF13649">
    <property type="entry name" value="Methyltransf_25"/>
    <property type="match status" value="1"/>
</dbReference>
<dbReference type="GO" id="GO:0032259">
    <property type="term" value="P:methylation"/>
    <property type="evidence" value="ECO:0007669"/>
    <property type="project" value="UniProtKB-KW"/>
</dbReference>
<dbReference type="OrthoDB" id="9808140at2"/>
<dbReference type="CDD" id="cd02440">
    <property type="entry name" value="AdoMet_MTases"/>
    <property type="match status" value="1"/>
</dbReference>
<name>A0A2K9N8N3_9PROT</name>
<keyword evidence="4" id="KW-1185">Reference proteome</keyword>
<evidence type="ECO:0000313" key="4">
    <source>
        <dbReference type="Proteomes" id="UP000234752"/>
    </source>
</evidence>
<evidence type="ECO:0000313" key="3">
    <source>
        <dbReference type="EMBL" id="AUN29439.1"/>
    </source>
</evidence>
<reference evidence="3 4" key="1">
    <citation type="submission" date="2017-12" db="EMBL/GenBank/DDBJ databases">
        <title>Genomes of bacteria within cyanobacterial aggregates.</title>
        <authorList>
            <person name="Cai H."/>
        </authorList>
    </citation>
    <scope>NUCLEOTIDE SEQUENCE [LARGE SCALE GENOMIC DNA]</scope>
    <source>
        <strain evidence="3 4">TH16</strain>
    </source>
</reference>
<protein>
    <submittedName>
        <fullName evidence="3">Uncharacterized protein</fullName>
    </submittedName>
</protein>
<dbReference type="InterPro" id="IPR041698">
    <property type="entry name" value="Methyltransf_25"/>
</dbReference>
<dbReference type="AlphaFoldDB" id="A0A2K9N8N3"/>
<proteinExistence type="predicted"/>
<evidence type="ECO:0000256" key="2">
    <source>
        <dbReference type="ARBA" id="ARBA00022679"/>
    </source>
</evidence>
<organism evidence="3 4">
    <name type="scientific">Niveispirillum cyanobacteriorum</name>
    <dbReference type="NCBI Taxonomy" id="1612173"/>
    <lineage>
        <taxon>Bacteria</taxon>
        <taxon>Pseudomonadati</taxon>
        <taxon>Pseudomonadota</taxon>
        <taxon>Alphaproteobacteria</taxon>
        <taxon>Rhodospirillales</taxon>
        <taxon>Azospirillaceae</taxon>
        <taxon>Niveispirillum</taxon>
    </lineage>
</organism>
<dbReference type="RefSeq" id="WP_102111170.1">
    <property type="nucleotide sequence ID" value="NZ_BMGN01000004.1"/>
</dbReference>
<evidence type="ECO:0000256" key="1">
    <source>
        <dbReference type="ARBA" id="ARBA00022603"/>
    </source>
</evidence>
<dbReference type="Proteomes" id="UP000234752">
    <property type="component" value="Chromosome eg_1"/>
</dbReference>